<organism evidence="2">
    <name type="scientific">marine sediment metagenome</name>
    <dbReference type="NCBI Taxonomy" id="412755"/>
    <lineage>
        <taxon>unclassified sequences</taxon>
        <taxon>metagenomes</taxon>
        <taxon>ecological metagenomes</taxon>
    </lineage>
</organism>
<feature type="non-terminal residue" evidence="2">
    <location>
        <position position="1"/>
    </location>
</feature>
<dbReference type="AlphaFoldDB" id="X0WU59"/>
<evidence type="ECO:0000259" key="1">
    <source>
        <dbReference type="Pfam" id="PF01364"/>
    </source>
</evidence>
<dbReference type="GO" id="GO:0006508">
    <property type="term" value="P:proteolysis"/>
    <property type="evidence" value="ECO:0007669"/>
    <property type="project" value="InterPro"/>
</dbReference>
<dbReference type="EMBL" id="BARS01042933">
    <property type="protein sequence ID" value="GAG34185.1"/>
    <property type="molecule type" value="Genomic_DNA"/>
</dbReference>
<dbReference type="GO" id="GO:0008234">
    <property type="term" value="F:cysteine-type peptidase activity"/>
    <property type="evidence" value="ECO:0007669"/>
    <property type="project" value="InterPro"/>
</dbReference>
<proteinExistence type="predicted"/>
<dbReference type="InterPro" id="IPR001769">
    <property type="entry name" value="Gingipain"/>
</dbReference>
<dbReference type="Gene3D" id="3.40.50.1460">
    <property type="match status" value="1"/>
</dbReference>
<feature type="domain" description="Gingipain" evidence="1">
    <location>
        <begin position="1"/>
        <end position="67"/>
    </location>
</feature>
<gene>
    <name evidence="2" type="ORF">S01H1_65068</name>
</gene>
<protein>
    <recommendedName>
        <fullName evidence="1">Gingipain domain-containing protein</fullName>
    </recommendedName>
</protein>
<accession>X0WU59</accession>
<name>X0WU59_9ZZZZ</name>
<evidence type="ECO:0000313" key="2">
    <source>
        <dbReference type="EMBL" id="GAG34185.1"/>
    </source>
</evidence>
<sequence length="68" mass="7343">AAFSPSGLSLNGPAHRYHQAVLQQLLNADHTRLGDAILAAQKQYADTGAFPELLSIYHLFGDPALTLR</sequence>
<dbReference type="Pfam" id="PF01364">
    <property type="entry name" value="Peptidase_C25"/>
    <property type="match status" value="1"/>
</dbReference>
<reference evidence="2" key="1">
    <citation type="journal article" date="2014" name="Front. Microbiol.">
        <title>High frequency of phylogenetically diverse reductive dehalogenase-homologous genes in deep subseafloor sedimentary metagenomes.</title>
        <authorList>
            <person name="Kawai M."/>
            <person name="Futagami T."/>
            <person name="Toyoda A."/>
            <person name="Takaki Y."/>
            <person name="Nishi S."/>
            <person name="Hori S."/>
            <person name="Arai W."/>
            <person name="Tsubouchi T."/>
            <person name="Morono Y."/>
            <person name="Uchiyama I."/>
            <person name="Ito T."/>
            <person name="Fujiyama A."/>
            <person name="Inagaki F."/>
            <person name="Takami H."/>
        </authorList>
    </citation>
    <scope>NUCLEOTIDE SEQUENCE</scope>
    <source>
        <strain evidence="2">Expedition CK06-06</strain>
    </source>
</reference>
<comment type="caution">
    <text evidence="2">The sequence shown here is derived from an EMBL/GenBank/DDBJ whole genome shotgun (WGS) entry which is preliminary data.</text>
</comment>